<keyword evidence="2 7" id="KW-0732">Signal</keyword>
<feature type="domain" description="Ig-like" evidence="8">
    <location>
        <begin position="15"/>
        <end position="121"/>
    </location>
</feature>
<dbReference type="FunFam" id="2.60.40.10:FF:000142">
    <property type="entry name" value="V-set domain-containing T-cell activation inhibitor 1"/>
    <property type="match status" value="1"/>
</dbReference>
<dbReference type="PANTHER" id="PTHR24100">
    <property type="entry name" value="BUTYROPHILIN"/>
    <property type="match status" value="1"/>
</dbReference>
<sequence>MTSLIFLLQLFSTIPAAEISMPVVAPPGSDITLSCFCPLSETGQLIVVWEHGDEVVHSYDKATGNPEEQSPAYRGRTQLSPDQLAVGDASLRLTGVRASDHGMYTCDVANEQGLKCRKQIFLTVAAAYEEPELAVQTTCDSVILTFHSALGFPQPTVLWRTETGSDITNRSNTTMVLKEGGTHYEVVSEMVLKRSEPHTVTFEMTLELLNQSFSRSVSLRPLPAEVQSEIERIFELARTLQLVALDADTINHPAQLAKTSLAPIIVYIKIASPKMGQKTRPFFPGKMKFTVELLQQRHMSLSLTICPLLHPPAPATHEPETRLDEAVIQPATTSPPPSPFPPSYDQELLRWNCSHQQRVWMKIELGDLGLWPGSRPVLRSDHTRKVARKVTLTTGTMSSYAVMNENWMILSWVMVQSESEASLEPLYEGLAQSYYKATDNPEVQSPAYRGRTQLSPDQLAVGDASLRLTGVRASDHGMYTCDVANEQGLKCRKQIFLTVAAAYEEPELAIQTTCDSVILTFHSALGFPQPTVLWRTETGSDITNRSNTTMVLKEGGTRYEVVSEMVLKRSDPHTVTFEMRLELLNQSFSRSVSLRPLPAEVQSEIERIFELARTLQLVALDADTINHPAQLAKTSLAPIIVYIKIASPKMGQKTRPFFPGKMKMHKLPQFPLLQQQQQEVATAAVVAPAPSSQGSQQLVMDDDEELEAAMLNLSPSKLETRFYCRVKHLLMDCVQRQSCICACLFLACFSCTMYSLQKSARSHCVKNRGY</sequence>
<evidence type="ECO:0000256" key="3">
    <source>
        <dbReference type="ARBA" id="ARBA00023136"/>
    </source>
</evidence>
<evidence type="ECO:0000256" key="5">
    <source>
        <dbReference type="ARBA" id="ARBA00023180"/>
    </source>
</evidence>
<evidence type="ECO:0000256" key="7">
    <source>
        <dbReference type="SAM" id="SignalP"/>
    </source>
</evidence>
<dbReference type="Gene3D" id="2.60.40.10">
    <property type="entry name" value="Immunoglobulins"/>
    <property type="match status" value="2"/>
</dbReference>
<dbReference type="GO" id="GO:0005891">
    <property type="term" value="C:voltage-gated calcium channel complex"/>
    <property type="evidence" value="ECO:0007669"/>
    <property type="project" value="InterPro"/>
</dbReference>
<dbReference type="InterPro" id="IPR036179">
    <property type="entry name" value="Ig-like_dom_sf"/>
</dbReference>
<dbReference type="InterPro" id="IPR007110">
    <property type="entry name" value="Ig-like_dom"/>
</dbReference>
<dbReference type="InterPro" id="IPR013106">
    <property type="entry name" value="Ig_V-set"/>
</dbReference>
<dbReference type="InterPro" id="IPR013783">
    <property type="entry name" value="Ig-like_fold"/>
</dbReference>
<dbReference type="GO" id="GO:0005245">
    <property type="term" value="F:voltage-gated calcium channel activity"/>
    <property type="evidence" value="ECO:0007669"/>
    <property type="project" value="InterPro"/>
</dbReference>
<evidence type="ECO:0000256" key="6">
    <source>
        <dbReference type="ARBA" id="ARBA00023319"/>
    </source>
</evidence>
<keyword evidence="10" id="KW-1185">Reference proteome</keyword>
<dbReference type="InterPro" id="IPR003599">
    <property type="entry name" value="Ig_sub"/>
</dbReference>
<evidence type="ECO:0000313" key="10">
    <source>
        <dbReference type="Proteomes" id="UP001152803"/>
    </source>
</evidence>
<dbReference type="GO" id="GO:0050863">
    <property type="term" value="P:regulation of T cell activation"/>
    <property type="evidence" value="ECO:0007669"/>
    <property type="project" value="UniProtKB-ARBA"/>
</dbReference>
<dbReference type="GO" id="GO:0001817">
    <property type="term" value="P:regulation of cytokine production"/>
    <property type="evidence" value="ECO:0007669"/>
    <property type="project" value="TreeGrafter"/>
</dbReference>
<dbReference type="PROSITE" id="PS50835">
    <property type="entry name" value="IG_LIKE"/>
    <property type="match status" value="1"/>
</dbReference>
<dbReference type="SUPFAM" id="SSF48726">
    <property type="entry name" value="Immunoglobulin"/>
    <property type="match status" value="2"/>
</dbReference>
<reference evidence="9" key="1">
    <citation type="journal article" date="2023" name="Science">
        <title>Genome structures resolve the early diversification of teleost fishes.</title>
        <authorList>
            <person name="Parey E."/>
            <person name="Louis A."/>
            <person name="Montfort J."/>
            <person name="Bouchez O."/>
            <person name="Roques C."/>
            <person name="Iampietro C."/>
            <person name="Lluch J."/>
            <person name="Castinel A."/>
            <person name="Donnadieu C."/>
            <person name="Desvignes T."/>
            <person name="Floi Bucao C."/>
            <person name="Jouanno E."/>
            <person name="Wen M."/>
            <person name="Mejri S."/>
            <person name="Dirks R."/>
            <person name="Jansen H."/>
            <person name="Henkel C."/>
            <person name="Chen W.J."/>
            <person name="Zahm M."/>
            <person name="Cabau C."/>
            <person name="Klopp C."/>
            <person name="Thompson A.W."/>
            <person name="Robinson-Rechavi M."/>
            <person name="Braasch I."/>
            <person name="Lecointre G."/>
            <person name="Bobe J."/>
            <person name="Postlethwait J.H."/>
            <person name="Berthelot C."/>
            <person name="Roest Crollius H."/>
            <person name="Guiguen Y."/>
        </authorList>
    </citation>
    <scope>NUCLEOTIDE SEQUENCE</scope>
    <source>
        <strain evidence="9">Concon-B</strain>
    </source>
</reference>
<evidence type="ECO:0000256" key="2">
    <source>
        <dbReference type="ARBA" id="ARBA00022729"/>
    </source>
</evidence>
<keyword evidence="5" id="KW-0325">Glycoprotein</keyword>
<dbReference type="PRINTS" id="PR01626">
    <property type="entry name" value="LCACHANNELB"/>
</dbReference>
<dbReference type="Proteomes" id="UP001152803">
    <property type="component" value="Unassembled WGS sequence"/>
</dbReference>
<keyword evidence="3" id="KW-0472">Membrane</keyword>
<dbReference type="EMBL" id="JAFJMO010000016">
    <property type="protein sequence ID" value="KAJ8253779.1"/>
    <property type="molecule type" value="Genomic_DNA"/>
</dbReference>
<comment type="caution">
    <text evidence="9">The sequence shown here is derived from an EMBL/GenBank/DDBJ whole genome shotgun (WGS) entry which is preliminary data.</text>
</comment>
<protein>
    <recommendedName>
        <fullName evidence="8">Ig-like domain-containing protein</fullName>
    </recommendedName>
</protein>
<keyword evidence="6" id="KW-0393">Immunoglobulin domain</keyword>
<dbReference type="SMART" id="SM00406">
    <property type="entry name" value="IGv"/>
    <property type="match status" value="2"/>
</dbReference>
<dbReference type="InterPro" id="IPR050504">
    <property type="entry name" value="IgSF_BTN/MOG"/>
</dbReference>
<evidence type="ECO:0000256" key="1">
    <source>
        <dbReference type="ARBA" id="ARBA00004370"/>
    </source>
</evidence>
<organism evidence="9 10">
    <name type="scientific">Conger conger</name>
    <name type="common">Conger eel</name>
    <name type="synonym">Muraena conger</name>
    <dbReference type="NCBI Taxonomy" id="82655"/>
    <lineage>
        <taxon>Eukaryota</taxon>
        <taxon>Metazoa</taxon>
        <taxon>Chordata</taxon>
        <taxon>Craniata</taxon>
        <taxon>Vertebrata</taxon>
        <taxon>Euteleostomi</taxon>
        <taxon>Actinopterygii</taxon>
        <taxon>Neopterygii</taxon>
        <taxon>Teleostei</taxon>
        <taxon>Anguilliformes</taxon>
        <taxon>Congridae</taxon>
        <taxon>Conger</taxon>
    </lineage>
</organism>
<dbReference type="GO" id="GO:0005102">
    <property type="term" value="F:signaling receptor binding"/>
    <property type="evidence" value="ECO:0007669"/>
    <property type="project" value="TreeGrafter"/>
</dbReference>
<dbReference type="SMART" id="SM00409">
    <property type="entry name" value="IG"/>
    <property type="match status" value="2"/>
</dbReference>
<feature type="signal peptide" evidence="7">
    <location>
        <begin position="1"/>
        <end position="16"/>
    </location>
</feature>
<keyword evidence="4" id="KW-1015">Disulfide bond</keyword>
<dbReference type="Gene3D" id="3.40.50.300">
    <property type="entry name" value="P-loop containing nucleotide triphosphate hydrolases"/>
    <property type="match status" value="2"/>
</dbReference>
<dbReference type="PANTHER" id="PTHR24100:SF145">
    <property type="entry name" value="CD276 ANTIGEN"/>
    <property type="match status" value="1"/>
</dbReference>
<dbReference type="GO" id="GO:0050852">
    <property type="term" value="P:T cell receptor signaling pathway"/>
    <property type="evidence" value="ECO:0007669"/>
    <property type="project" value="TreeGrafter"/>
</dbReference>
<proteinExistence type="predicted"/>
<dbReference type="SUPFAM" id="SSF52540">
    <property type="entry name" value="P-loop containing nucleoside triphosphate hydrolases"/>
    <property type="match status" value="2"/>
</dbReference>
<dbReference type="InterPro" id="IPR000584">
    <property type="entry name" value="VDCC_L_bsu"/>
</dbReference>
<dbReference type="OrthoDB" id="9983389at2759"/>
<dbReference type="AlphaFoldDB" id="A0A9Q1HPX8"/>
<evidence type="ECO:0000313" key="9">
    <source>
        <dbReference type="EMBL" id="KAJ8253779.1"/>
    </source>
</evidence>
<dbReference type="Pfam" id="PF00625">
    <property type="entry name" value="Guanylate_kin"/>
    <property type="match status" value="2"/>
</dbReference>
<dbReference type="GO" id="GO:0009897">
    <property type="term" value="C:external side of plasma membrane"/>
    <property type="evidence" value="ECO:0007669"/>
    <property type="project" value="TreeGrafter"/>
</dbReference>
<evidence type="ECO:0000256" key="4">
    <source>
        <dbReference type="ARBA" id="ARBA00023157"/>
    </source>
</evidence>
<gene>
    <name evidence="9" type="ORF">COCON_G00203910</name>
</gene>
<evidence type="ECO:0000259" key="8">
    <source>
        <dbReference type="PROSITE" id="PS50835"/>
    </source>
</evidence>
<dbReference type="Pfam" id="PF07686">
    <property type="entry name" value="V-set"/>
    <property type="match status" value="1"/>
</dbReference>
<dbReference type="GO" id="GO:1903037">
    <property type="term" value="P:regulation of leukocyte cell-cell adhesion"/>
    <property type="evidence" value="ECO:0007669"/>
    <property type="project" value="UniProtKB-ARBA"/>
</dbReference>
<comment type="subcellular location">
    <subcellularLocation>
        <location evidence="1">Membrane</location>
    </subcellularLocation>
</comment>
<feature type="chain" id="PRO_5040230994" description="Ig-like domain-containing protein" evidence="7">
    <location>
        <begin position="17"/>
        <end position="770"/>
    </location>
</feature>
<accession>A0A9Q1HPX8</accession>
<name>A0A9Q1HPX8_CONCO</name>
<dbReference type="InterPro" id="IPR008145">
    <property type="entry name" value="GK/Ca_channel_bsu"/>
</dbReference>
<dbReference type="InterPro" id="IPR027417">
    <property type="entry name" value="P-loop_NTPase"/>
</dbReference>